<sequence>MKKLLFLVFILISFLAFSQEKSSHNYYWNEYEVHEAIVGAANCYVRELPSVQSRSLDSLQVGKKIKVLKTTGNDLNIKGLNVSWVEIEYENNSGKLTKGYLWKGFVALGYFKKDNFTYLTLIDKIETKKESEDYEISNVTISVKILDENNTLVGQKTVLKPLGGSFYFQNKTIGNLGLANLLDIYRINFSGEACGIPTLYYYFGWNGNAFLELPEKREVSDAGVYYYVENFIFPKEAGGKPDLILKNIEEGEYDQNEGENNNYVLDVSKWTETFKWTGEKAVFISKSKPIKSKSKQTN</sequence>
<keyword evidence="1" id="KW-0732">Signal</keyword>
<evidence type="ECO:0000313" key="3">
    <source>
        <dbReference type="Proteomes" id="UP000280368"/>
    </source>
</evidence>
<comment type="caution">
    <text evidence="2">The sequence shown here is derived from an EMBL/GenBank/DDBJ whole genome shotgun (WGS) entry which is preliminary data.</text>
</comment>
<reference evidence="2 3" key="1">
    <citation type="submission" date="2018-10" db="EMBL/GenBank/DDBJ databases">
        <title>Genomic Encyclopedia of Archaeal and Bacterial Type Strains, Phase II (KMG-II): from individual species to whole genera.</title>
        <authorList>
            <person name="Goeker M."/>
        </authorList>
    </citation>
    <scope>NUCLEOTIDE SEQUENCE [LARGE SCALE GENOMIC DNA]</scope>
    <source>
        <strain evidence="2 3">DSM 19727</strain>
    </source>
</reference>
<dbReference type="AlphaFoldDB" id="A0A3L9ZY20"/>
<name>A0A3L9ZY20_9FLAO</name>
<gene>
    <name evidence="2" type="ORF">BC961_0128</name>
</gene>
<dbReference type="Proteomes" id="UP000280368">
    <property type="component" value="Unassembled WGS sequence"/>
</dbReference>
<feature type="signal peptide" evidence="1">
    <location>
        <begin position="1"/>
        <end position="18"/>
    </location>
</feature>
<evidence type="ECO:0000256" key="1">
    <source>
        <dbReference type="SAM" id="SignalP"/>
    </source>
</evidence>
<dbReference type="EMBL" id="REFH01000007">
    <property type="protein sequence ID" value="RMA77781.1"/>
    <property type="molecule type" value="Genomic_DNA"/>
</dbReference>
<organism evidence="2 3">
    <name type="scientific">Flavobacterium weaverense</name>
    <dbReference type="NCBI Taxonomy" id="271156"/>
    <lineage>
        <taxon>Bacteria</taxon>
        <taxon>Pseudomonadati</taxon>
        <taxon>Bacteroidota</taxon>
        <taxon>Flavobacteriia</taxon>
        <taxon>Flavobacteriales</taxon>
        <taxon>Flavobacteriaceae</taxon>
        <taxon>Flavobacterium</taxon>
    </lineage>
</organism>
<dbReference type="OrthoDB" id="743724at2"/>
<proteinExistence type="predicted"/>
<protein>
    <submittedName>
        <fullName evidence="2">SH3 domain-containing protein</fullName>
    </submittedName>
</protein>
<feature type="chain" id="PRO_5017929766" evidence="1">
    <location>
        <begin position="19"/>
        <end position="298"/>
    </location>
</feature>
<evidence type="ECO:0000313" key="2">
    <source>
        <dbReference type="EMBL" id="RMA77781.1"/>
    </source>
</evidence>
<dbReference type="Gene3D" id="2.30.30.40">
    <property type="entry name" value="SH3 Domains"/>
    <property type="match status" value="1"/>
</dbReference>
<keyword evidence="3" id="KW-1185">Reference proteome</keyword>
<dbReference type="RefSeq" id="WP_121923923.1">
    <property type="nucleotide sequence ID" value="NZ_CBCSGA010000002.1"/>
</dbReference>
<accession>A0A3L9ZY20</accession>